<organism evidence="1 2">
    <name type="scientific">Methylocella tundrae</name>
    <dbReference type="NCBI Taxonomy" id="227605"/>
    <lineage>
        <taxon>Bacteria</taxon>
        <taxon>Pseudomonadati</taxon>
        <taxon>Pseudomonadota</taxon>
        <taxon>Alphaproteobacteria</taxon>
        <taxon>Hyphomicrobiales</taxon>
        <taxon>Beijerinckiaceae</taxon>
        <taxon>Methylocella</taxon>
    </lineage>
</organism>
<dbReference type="RefSeq" id="WP_210253631.1">
    <property type="nucleotide sequence ID" value="NZ_CABFMQ020000082.1"/>
</dbReference>
<name>A0A8B6M7U8_METTU</name>
<gene>
    <name evidence="1" type="ORF">MPC4_250019</name>
</gene>
<comment type="caution">
    <text evidence="1">The sequence shown here is derived from an EMBL/GenBank/DDBJ whole genome shotgun (WGS) entry which is preliminary data.</text>
</comment>
<sequence>MPVGFTVPLTIDNALELRRCIKAVAFRHGVTVPNTLRELLGRGFPNIEGEAP</sequence>
<keyword evidence="2" id="KW-1185">Reference proteome</keyword>
<dbReference type="AlphaFoldDB" id="A0A8B6M7U8"/>
<protein>
    <submittedName>
        <fullName evidence="1">Uncharacterized protein</fullName>
    </submittedName>
</protein>
<proteinExistence type="predicted"/>
<evidence type="ECO:0000313" key="1">
    <source>
        <dbReference type="EMBL" id="VTZ50511.1"/>
    </source>
</evidence>
<dbReference type="EMBL" id="CABFMQ020000082">
    <property type="protein sequence ID" value="VTZ50511.1"/>
    <property type="molecule type" value="Genomic_DNA"/>
</dbReference>
<reference evidence="1 2" key="1">
    <citation type="submission" date="2019-05" db="EMBL/GenBank/DDBJ databases">
        <authorList>
            <person name="Farhan Ul Haque M."/>
        </authorList>
    </citation>
    <scope>NUCLEOTIDE SEQUENCE [LARGE SCALE GENOMIC DNA]</scope>
    <source>
        <strain evidence="1">2</strain>
    </source>
</reference>
<dbReference type="Proteomes" id="UP000485880">
    <property type="component" value="Unassembled WGS sequence"/>
</dbReference>
<evidence type="ECO:0000313" key="2">
    <source>
        <dbReference type="Proteomes" id="UP000485880"/>
    </source>
</evidence>
<accession>A0A8B6M7U8</accession>